<keyword evidence="15" id="KW-1185">Reference proteome</keyword>
<dbReference type="SUPFAM" id="SSF56176">
    <property type="entry name" value="FAD-binding/transporter-associated domain-like"/>
    <property type="match status" value="1"/>
</dbReference>
<keyword evidence="4 10" id="KW-0812">Transmembrane</keyword>
<evidence type="ECO:0000313" key="15">
    <source>
        <dbReference type="Proteomes" id="UP000334019"/>
    </source>
</evidence>
<feature type="transmembrane region" description="Helical" evidence="11">
    <location>
        <begin position="59"/>
        <end position="80"/>
    </location>
</feature>
<dbReference type="KEGG" id="atq:GH723_05355"/>
<dbReference type="GO" id="GO:0005886">
    <property type="term" value="C:plasma membrane"/>
    <property type="evidence" value="ECO:0007669"/>
    <property type="project" value="UniProtKB-SubCell"/>
</dbReference>
<dbReference type="InterPro" id="IPR051676">
    <property type="entry name" value="UPF0053_domain"/>
</dbReference>
<dbReference type="InterPro" id="IPR002550">
    <property type="entry name" value="CNNM"/>
</dbReference>
<dbReference type="Pfam" id="PF00571">
    <property type="entry name" value="CBS"/>
    <property type="match status" value="2"/>
</dbReference>
<organism evidence="14 15">
    <name type="scientific">Actinomarinicola tropica</name>
    <dbReference type="NCBI Taxonomy" id="2789776"/>
    <lineage>
        <taxon>Bacteria</taxon>
        <taxon>Bacillati</taxon>
        <taxon>Actinomycetota</taxon>
        <taxon>Acidimicrobiia</taxon>
        <taxon>Acidimicrobiales</taxon>
        <taxon>Iamiaceae</taxon>
        <taxon>Actinomarinicola</taxon>
    </lineage>
</organism>
<dbReference type="PROSITE" id="PS51371">
    <property type="entry name" value="CBS"/>
    <property type="match status" value="1"/>
</dbReference>
<dbReference type="SMART" id="SM01091">
    <property type="entry name" value="CorC_HlyC"/>
    <property type="match status" value="1"/>
</dbReference>
<evidence type="ECO:0000256" key="1">
    <source>
        <dbReference type="ARBA" id="ARBA00004651"/>
    </source>
</evidence>
<proteinExistence type="inferred from homology"/>
<dbReference type="Gene3D" id="3.10.580.10">
    <property type="entry name" value="CBS-domain"/>
    <property type="match status" value="1"/>
</dbReference>
<evidence type="ECO:0000259" key="13">
    <source>
        <dbReference type="PROSITE" id="PS51846"/>
    </source>
</evidence>
<dbReference type="EMBL" id="CP045851">
    <property type="protein sequence ID" value="QGG94580.1"/>
    <property type="molecule type" value="Genomic_DNA"/>
</dbReference>
<evidence type="ECO:0000256" key="5">
    <source>
        <dbReference type="ARBA" id="ARBA00022737"/>
    </source>
</evidence>
<name>A0A5Q2RL44_9ACTN</name>
<dbReference type="PROSITE" id="PS51846">
    <property type="entry name" value="CNNM"/>
    <property type="match status" value="1"/>
</dbReference>
<dbReference type="InterPro" id="IPR000644">
    <property type="entry name" value="CBS_dom"/>
</dbReference>
<feature type="domain" description="CNNM transmembrane" evidence="13">
    <location>
        <begin position="1"/>
        <end position="200"/>
    </location>
</feature>
<evidence type="ECO:0000256" key="3">
    <source>
        <dbReference type="ARBA" id="ARBA00022475"/>
    </source>
</evidence>
<evidence type="ECO:0000256" key="6">
    <source>
        <dbReference type="ARBA" id="ARBA00022989"/>
    </source>
</evidence>
<keyword evidence="6 10" id="KW-1133">Transmembrane helix</keyword>
<dbReference type="Pfam" id="PF03471">
    <property type="entry name" value="CorC_HlyC"/>
    <property type="match status" value="1"/>
</dbReference>
<gene>
    <name evidence="14" type="ORF">GH723_05355</name>
</gene>
<sequence>MESIVPQLLLVLFLVVLNAAFAGTELALVSLREGQLQRLEGASAAGRVLARLAREPNRFLATIQIGITLAGFLASAAAAVSLAEPLVEPLGFLGGAAEPVSVVVVTLVLAYVTLVFGELAPKRVAMQRAERWGLLAARPLAVMSSITRPAVWFLSRSTDVAVRLMGGDPHQQREEVTEEEIRDMVAMQTSFTEKQRAIIDGAFEISERTLREVLKPRNDVVHFSADQLCPEALLDLVASGYSRAPVTATASLDDAVGVVHMRDLIRGGDGPVGPVVSELPVYPETLDVLEALHRMQATHAQLAGVVNEHGAIEGIVTVEDLVEELVGEIYDETDRDVVAVRHLDDGTMVLVGSFPIHDLPDVGVHEVPEGSYATIAGLVLDELNHLPDAPGDRVVVGEWEIEVTAVAKRTITEVAVRRHDAP</sequence>
<dbReference type="InterPro" id="IPR016169">
    <property type="entry name" value="FAD-bd_PCMH_sub2"/>
</dbReference>
<keyword evidence="7 9" id="KW-0129">CBS domain</keyword>
<evidence type="ECO:0000313" key="14">
    <source>
        <dbReference type="EMBL" id="QGG94580.1"/>
    </source>
</evidence>
<evidence type="ECO:0000256" key="9">
    <source>
        <dbReference type="PROSITE-ProRule" id="PRU00703"/>
    </source>
</evidence>
<comment type="subcellular location">
    <subcellularLocation>
        <location evidence="1">Cell membrane</location>
        <topology evidence="1">Multi-pass membrane protein</topology>
    </subcellularLocation>
</comment>
<dbReference type="AlphaFoldDB" id="A0A5Q2RL44"/>
<dbReference type="InterPro" id="IPR046342">
    <property type="entry name" value="CBS_dom_sf"/>
</dbReference>
<dbReference type="GO" id="GO:0050660">
    <property type="term" value="F:flavin adenine dinucleotide binding"/>
    <property type="evidence" value="ECO:0007669"/>
    <property type="project" value="InterPro"/>
</dbReference>
<protein>
    <submittedName>
        <fullName evidence="14">DUF21 domain-containing protein</fullName>
    </submittedName>
</protein>
<dbReference type="Gene3D" id="3.30.465.10">
    <property type="match status" value="1"/>
</dbReference>
<evidence type="ECO:0000256" key="7">
    <source>
        <dbReference type="ARBA" id="ARBA00023122"/>
    </source>
</evidence>
<dbReference type="InterPro" id="IPR005170">
    <property type="entry name" value="Transptr-assoc_dom"/>
</dbReference>
<feature type="transmembrane region" description="Helical" evidence="11">
    <location>
        <begin position="100"/>
        <end position="120"/>
    </location>
</feature>
<evidence type="ECO:0000256" key="2">
    <source>
        <dbReference type="ARBA" id="ARBA00006337"/>
    </source>
</evidence>
<feature type="domain" description="CBS" evidence="12">
    <location>
        <begin position="275"/>
        <end position="332"/>
    </location>
</feature>
<comment type="similarity">
    <text evidence="2">Belongs to the UPF0053 family.</text>
</comment>
<reference evidence="14 15" key="1">
    <citation type="submission" date="2019-11" db="EMBL/GenBank/DDBJ databases">
        <authorList>
            <person name="He Y."/>
        </authorList>
    </citation>
    <scope>NUCLEOTIDE SEQUENCE [LARGE SCALE GENOMIC DNA]</scope>
    <source>
        <strain evidence="14 15">SCSIO 58843</strain>
    </source>
</reference>
<dbReference type="PANTHER" id="PTHR43099:SF5">
    <property type="entry name" value="HLYC_CORC FAMILY TRANSPORTER"/>
    <property type="match status" value="1"/>
</dbReference>
<evidence type="ECO:0000256" key="10">
    <source>
        <dbReference type="PROSITE-ProRule" id="PRU01193"/>
    </source>
</evidence>
<keyword evidence="5" id="KW-0677">Repeat</keyword>
<dbReference type="RefSeq" id="WP_153758686.1">
    <property type="nucleotide sequence ID" value="NZ_CP045851.1"/>
</dbReference>
<dbReference type="Pfam" id="PF01595">
    <property type="entry name" value="CNNM"/>
    <property type="match status" value="1"/>
</dbReference>
<evidence type="ECO:0000256" key="4">
    <source>
        <dbReference type="ARBA" id="ARBA00022692"/>
    </source>
</evidence>
<dbReference type="InterPro" id="IPR036318">
    <property type="entry name" value="FAD-bd_PCMH-like_sf"/>
</dbReference>
<keyword evidence="8 10" id="KW-0472">Membrane</keyword>
<dbReference type="CDD" id="cd04590">
    <property type="entry name" value="CBS_pair_CorC_HlyC_assoc"/>
    <property type="match status" value="1"/>
</dbReference>
<evidence type="ECO:0000259" key="12">
    <source>
        <dbReference type="PROSITE" id="PS51371"/>
    </source>
</evidence>
<feature type="transmembrane region" description="Helical" evidence="11">
    <location>
        <begin position="6"/>
        <end position="29"/>
    </location>
</feature>
<dbReference type="InterPro" id="IPR044751">
    <property type="entry name" value="Ion_transp-like_CBS"/>
</dbReference>
<accession>A0A5Q2RL44</accession>
<dbReference type="Proteomes" id="UP000334019">
    <property type="component" value="Chromosome"/>
</dbReference>
<evidence type="ECO:0000256" key="11">
    <source>
        <dbReference type="SAM" id="Phobius"/>
    </source>
</evidence>
<keyword evidence="3" id="KW-1003">Cell membrane</keyword>
<evidence type="ECO:0000256" key="8">
    <source>
        <dbReference type="ARBA" id="ARBA00023136"/>
    </source>
</evidence>
<dbReference type="PANTHER" id="PTHR43099">
    <property type="entry name" value="UPF0053 PROTEIN YRKA"/>
    <property type="match status" value="1"/>
</dbReference>
<dbReference type="SUPFAM" id="SSF54631">
    <property type="entry name" value="CBS-domain pair"/>
    <property type="match status" value="1"/>
</dbReference>